<accession>A0A7S1IXW3</accession>
<sequence length="647" mass="70614">MAQSVQYLRHHRVQEGTGKQASSRSGALAMLAAAGEDGDPTEELRTSRTYALEDGRILQITYPNGRLRARPKKDSWGITTGTEGTREWFTTPTGELVSKDGRRMLVDALGHVRAVEDELKSLTPVECTRDPSGLLKLSDGKEIVLDHSDYTIRDTNDCSVFFEDRDADLVVPVPDKELPSPTVWGFGSAAEAEAAAARGEWDYDGKVFTTKEAQQLYINDKGFAGIGKQGQYTNTDPSRREFAVHEDGAVSFSSESPFSVLTVDADGFVVGVAEAQVRCLYNAETQQLVMSDGRQVFVDSDGWVKAKEGAVMAEPAGNDTVRQLNDTAGQLTSADGRALYVSEKGFVGATASDAASTFSNIMSGHDNEDPKRSEWAVDDGGVLSLVADGRQVYIDSYGRACAGKPDCGGLAPCTLDGSGVIVEPDGRKLRLDENGWAYAVPEGASPLVADNYATNLGRLWTYDETGALTSLGGHKLFMSPDGRVCAGKDKWYSKDELWSSHSSWSLDSSGRVTLQGQSFAVKTSRLGDEEVWLDVLKGVSKPKWSYDKATGAITTPDGLHLVIDDKYGHAYAVPAAEATDIDPKLRTWKVDEENRNYTTDEIVDGLLKGVLGFTDEEIKEMDETLEARKQLWLLEQKMKEEMNEDER</sequence>
<evidence type="ECO:0000256" key="1">
    <source>
        <dbReference type="SAM" id="MobiDB-lite"/>
    </source>
</evidence>
<protein>
    <submittedName>
        <fullName evidence="2">Uncharacterized protein</fullName>
    </submittedName>
</protein>
<evidence type="ECO:0000313" key="2">
    <source>
        <dbReference type="EMBL" id="CAD9026620.1"/>
    </source>
</evidence>
<dbReference type="EMBL" id="HBGA01101353">
    <property type="protein sequence ID" value="CAD9026620.1"/>
    <property type="molecule type" value="Transcribed_RNA"/>
</dbReference>
<gene>
    <name evidence="2" type="ORF">EGYM00392_LOCUS37750</name>
</gene>
<dbReference type="AlphaFoldDB" id="A0A7S1IXW3"/>
<organism evidence="2">
    <name type="scientific">Eutreptiella gymnastica</name>
    <dbReference type="NCBI Taxonomy" id="73025"/>
    <lineage>
        <taxon>Eukaryota</taxon>
        <taxon>Discoba</taxon>
        <taxon>Euglenozoa</taxon>
        <taxon>Euglenida</taxon>
        <taxon>Spirocuta</taxon>
        <taxon>Euglenophyceae</taxon>
        <taxon>Eutreptiales</taxon>
        <taxon>Eutreptiaceae</taxon>
        <taxon>Eutreptiella</taxon>
    </lineage>
</organism>
<name>A0A7S1IXW3_9EUGL</name>
<reference evidence="2" key="1">
    <citation type="submission" date="2021-01" db="EMBL/GenBank/DDBJ databases">
        <authorList>
            <person name="Corre E."/>
            <person name="Pelletier E."/>
            <person name="Niang G."/>
            <person name="Scheremetjew M."/>
            <person name="Finn R."/>
            <person name="Kale V."/>
            <person name="Holt S."/>
            <person name="Cochrane G."/>
            <person name="Meng A."/>
            <person name="Brown T."/>
            <person name="Cohen L."/>
        </authorList>
    </citation>
    <scope>NUCLEOTIDE SEQUENCE</scope>
    <source>
        <strain evidence="2">NIES-381</strain>
    </source>
</reference>
<feature type="region of interest" description="Disordered" evidence="1">
    <location>
        <begin position="1"/>
        <end position="25"/>
    </location>
</feature>
<proteinExistence type="predicted"/>